<evidence type="ECO:0000313" key="1">
    <source>
        <dbReference type="EMBL" id="DAF93656.1"/>
    </source>
</evidence>
<reference evidence="1" key="1">
    <citation type="journal article" date="2021" name="Proc. Natl. Acad. Sci. U.S.A.">
        <title>A Catalog of Tens of Thousands of Viruses from Human Metagenomes Reveals Hidden Associations with Chronic Diseases.</title>
        <authorList>
            <person name="Tisza M.J."/>
            <person name="Buck C.B."/>
        </authorList>
    </citation>
    <scope>NUCLEOTIDE SEQUENCE</scope>
    <source>
        <strain evidence="1">Ctshb19</strain>
    </source>
</reference>
<name>A0A8S5UGQ5_9CAUD</name>
<sequence>MANGGALLRFMGALDHYRDENSGMFRLSWNRGFMLGDYVAYRVRKPEEGEADLMLVVEIFSTCRNMQLPTVLRVTPQYDESCFLPMDVIRYEKLRDTEHGYVYIAKLQGLSSQAARELK</sequence>
<protein>
    <submittedName>
        <fullName evidence="1">Uncharacterized protein</fullName>
    </submittedName>
</protein>
<dbReference type="EMBL" id="BK016086">
    <property type="protein sequence ID" value="DAF93656.1"/>
    <property type="molecule type" value="Genomic_DNA"/>
</dbReference>
<proteinExistence type="predicted"/>
<accession>A0A8S5UGQ5</accession>
<organism evidence="1">
    <name type="scientific">Myoviridae sp. ctshb19</name>
    <dbReference type="NCBI Taxonomy" id="2825194"/>
    <lineage>
        <taxon>Viruses</taxon>
        <taxon>Duplodnaviria</taxon>
        <taxon>Heunggongvirae</taxon>
        <taxon>Uroviricota</taxon>
        <taxon>Caudoviricetes</taxon>
    </lineage>
</organism>